<feature type="non-terminal residue" evidence="4">
    <location>
        <position position="1"/>
    </location>
</feature>
<evidence type="ECO:0000256" key="1">
    <source>
        <dbReference type="ARBA" id="ARBA00022574"/>
    </source>
</evidence>
<keyword evidence="2" id="KW-0677">Repeat</keyword>
<dbReference type="InterPro" id="IPR001680">
    <property type="entry name" value="WD40_rpt"/>
</dbReference>
<accession>A0A1E4TCE5</accession>
<dbReference type="PROSITE" id="PS50294">
    <property type="entry name" value="WD_REPEATS_REGION"/>
    <property type="match status" value="1"/>
</dbReference>
<reference evidence="5" key="1">
    <citation type="submission" date="2016-02" db="EMBL/GenBank/DDBJ databases">
        <title>Comparative genomics of biotechnologically important yeasts.</title>
        <authorList>
            <consortium name="DOE Joint Genome Institute"/>
            <person name="Riley R."/>
            <person name="Haridas S."/>
            <person name="Wolfe K.H."/>
            <person name="Lopes M.R."/>
            <person name="Hittinger C.T."/>
            <person name="Goker M."/>
            <person name="Salamov A."/>
            <person name="Wisecaver J."/>
            <person name="Long T.M."/>
            <person name="Aerts A.L."/>
            <person name="Barry K."/>
            <person name="Choi C."/>
            <person name="Clum A."/>
            <person name="Coughlan A.Y."/>
            <person name="Deshpande S."/>
            <person name="Douglass A.P."/>
            <person name="Hanson S.J."/>
            <person name="Klenk H.-P."/>
            <person name="Labutti K."/>
            <person name="Lapidus A."/>
            <person name="Lindquist E."/>
            <person name="Lipzen A."/>
            <person name="Meier-Kolthoff J.P."/>
            <person name="Ohm R.A."/>
            <person name="Otillar R.P."/>
            <person name="Pangilinan J."/>
            <person name="Peng Y."/>
            <person name="Rokas A."/>
            <person name="Rosa C.A."/>
            <person name="Scheuner C."/>
            <person name="Sibirny A.A."/>
            <person name="Slot J.C."/>
            <person name="Stielow J.B."/>
            <person name="Sun H."/>
            <person name="Kurtzman C.P."/>
            <person name="Blackwell M."/>
            <person name="Jeffries T.W."/>
            <person name="Grigoriev I.V."/>
        </authorList>
    </citation>
    <scope>NUCLEOTIDE SEQUENCE [LARGE SCALE GENOMIC DNA]</scope>
    <source>
        <strain evidence="5">NRRL Y-17796</strain>
    </source>
</reference>
<sequence length="343" mass="36647">FDKHQDSVFFIDANQAKNLLVTGGGDDIAYVWSAQPDENRDCPLVATLDGHTESVSSGGFSPDGSFLVTADMNGKVSLWSTTDWRLIHSEELEEIVWVAFHPSEPYIAIGTNDGSISVYYYDAEGLSLTGTLYEHTMATTFGVFVPGSDLTLISSSEDGTIICWAIAASTKIWKLSGTDIRAGEMTSIVTLALNPQTSIGAAGSRDGKIVIFSLQGRVLNIIETAKPNQNPDDISIESLSWCSSLPLLAAGSVSGSVFIFDSTMWRLRKTINAGTEAVTKVLFLGTTPMIAVSNMDGVLTVYDARTGQSTFQGTGHTAGIFDFAVLADGKIATASDDHVCLLF</sequence>
<evidence type="ECO:0000256" key="3">
    <source>
        <dbReference type="PROSITE-ProRule" id="PRU00221"/>
    </source>
</evidence>
<proteinExistence type="predicted"/>
<dbReference type="PROSITE" id="PS50082">
    <property type="entry name" value="WD_REPEATS_2"/>
    <property type="match status" value="2"/>
</dbReference>
<gene>
    <name evidence="4" type="ORF">CANCADRAFT_16384</name>
</gene>
<dbReference type="Gene3D" id="2.130.10.10">
    <property type="entry name" value="YVTN repeat-like/Quinoprotein amine dehydrogenase"/>
    <property type="match status" value="1"/>
</dbReference>
<feature type="repeat" description="WD" evidence="3">
    <location>
        <begin position="1"/>
        <end position="33"/>
    </location>
</feature>
<name>A0A1E4TCE5_9ASCO</name>
<dbReference type="GO" id="GO:0000027">
    <property type="term" value="P:ribosomal large subunit assembly"/>
    <property type="evidence" value="ECO:0007669"/>
    <property type="project" value="EnsemblFungi"/>
</dbReference>
<feature type="non-terminal residue" evidence="4">
    <location>
        <position position="343"/>
    </location>
</feature>
<keyword evidence="1 3" id="KW-0853">WD repeat</keyword>
<dbReference type="SMART" id="SM00320">
    <property type="entry name" value="WD40"/>
    <property type="match status" value="8"/>
</dbReference>
<protein>
    <submittedName>
        <fullName evidence="4">Uncharacterized protein</fullName>
    </submittedName>
</protein>
<organism evidence="4 5">
    <name type="scientific">Tortispora caseinolytica NRRL Y-17796</name>
    <dbReference type="NCBI Taxonomy" id="767744"/>
    <lineage>
        <taxon>Eukaryota</taxon>
        <taxon>Fungi</taxon>
        <taxon>Dikarya</taxon>
        <taxon>Ascomycota</taxon>
        <taxon>Saccharomycotina</taxon>
        <taxon>Trigonopsidomycetes</taxon>
        <taxon>Trigonopsidales</taxon>
        <taxon>Trigonopsidaceae</taxon>
        <taxon>Tortispora</taxon>
    </lineage>
</organism>
<dbReference type="EMBL" id="KV453843">
    <property type="protein sequence ID" value="ODV89442.1"/>
    <property type="molecule type" value="Genomic_DNA"/>
</dbReference>
<dbReference type="PANTHER" id="PTHR19857:SF8">
    <property type="entry name" value="ANGIO-ASSOCIATED MIGRATORY CELL PROTEIN"/>
    <property type="match status" value="1"/>
</dbReference>
<evidence type="ECO:0000313" key="4">
    <source>
        <dbReference type="EMBL" id="ODV89442.1"/>
    </source>
</evidence>
<dbReference type="GO" id="GO:0005829">
    <property type="term" value="C:cytosol"/>
    <property type="evidence" value="ECO:0007669"/>
    <property type="project" value="EnsemblFungi"/>
</dbReference>
<dbReference type="OrthoDB" id="10261640at2759"/>
<dbReference type="InterPro" id="IPR036322">
    <property type="entry name" value="WD40_repeat_dom_sf"/>
</dbReference>
<dbReference type="PANTHER" id="PTHR19857">
    <property type="entry name" value="MITOCHONDRIAL DIVISION PROTEIN 1-RELATED"/>
    <property type="match status" value="1"/>
</dbReference>
<dbReference type="InterPro" id="IPR015943">
    <property type="entry name" value="WD40/YVTN_repeat-like_dom_sf"/>
</dbReference>
<dbReference type="Pfam" id="PF00400">
    <property type="entry name" value="WD40"/>
    <property type="match status" value="4"/>
</dbReference>
<keyword evidence="5" id="KW-1185">Reference proteome</keyword>
<dbReference type="Proteomes" id="UP000095023">
    <property type="component" value="Unassembled WGS sequence"/>
</dbReference>
<evidence type="ECO:0000256" key="2">
    <source>
        <dbReference type="ARBA" id="ARBA00022737"/>
    </source>
</evidence>
<dbReference type="InterPro" id="IPR051179">
    <property type="entry name" value="WD_repeat_multifunction"/>
</dbReference>
<feature type="repeat" description="WD" evidence="3">
    <location>
        <begin position="48"/>
        <end position="89"/>
    </location>
</feature>
<evidence type="ECO:0000313" key="5">
    <source>
        <dbReference type="Proteomes" id="UP000095023"/>
    </source>
</evidence>
<dbReference type="SUPFAM" id="SSF50978">
    <property type="entry name" value="WD40 repeat-like"/>
    <property type="match status" value="1"/>
</dbReference>
<dbReference type="GO" id="GO:0051082">
    <property type="term" value="F:unfolded protein binding"/>
    <property type="evidence" value="ECO:0007669"/>
    <property type="project" value="EnsemblFungi"/>
</dbReference>
<dbReference type="AlphaFoldDB" id="A0A1E4TCE5"/>